<organism evidence="1 2">
    <name type="scientific">Halococcus thailandensis JCM 13552</name>
    <dbReference type="NCBI Taxonomy" id="1227457"/>
    <lineage>
        <taxon>Archaea</taxon>
        <taxon>Methanobacteriati</taxon>
        <taxon>Methanobacteriota</taxon>
        <taxon>Stenosarchaea group</taxon>
        <taxon>Halobacteria</taxon>
        <taxon>Halobacteriales</taxon>
        <taxon>Halococcaceae</taxon>
        <taxon>Halococcus</taxon>
    </lineage>
</organism>
<accession>M0NHR0</accession>
<proteinExistence type="predicted"/>
<dbReference type="eggNOG" id="arCOG04525">
    <property type="taxonomic scope" value="Archaea"/>
</dbReference>
<evidence type="ECO:0000313" key="1">
    <source>
        <dbReference type="EMBL" id="EMA56195.1"/>
    </source>
</evidence>
<dbReference type="Proteomes" id="UP000011680">
    <property type="component" value="Unassembled WGS sequence"/>
</dbReference>
<comment type="caution">
    <text evidence="1">The sequence shown here is derived from an EMBL/GenBank/DDBJ whole genome shotgun (WGS) entry which is preliminary data.</text>
</comment>
<reference evidence="1 2" key="1">
    <citation type="journal article" date="2014" name="PLoS Genet.">
        <title>Phylogenetically driven sequencing of extremely halophilic archaea reveals strategies for static and dynamic osmo-response.</title>
        <authorList>
            <person name="Becker E.A."/>
            <person name="Seitzer P.M."/>
            <person name="Tritt A."/>
            <person name="Larsen D."/>
            <person name="Krusor M."/>
            <person name="Yao A.I."/>
            <person name="Wu D."/>
            <person name="Madern D."/>
            <person name="Eisen J.A."/>
            <person name="Darling A.E."/>
            <person name="Facciotti M.T."/>
        </authorList>
    </citation>
    <scope>NUCLEOTIDE SEQUENCE [LARGE SCALE GENOMIC DNA]</scope>
    <source>
        <strain evidence="1 2">JCM 13552</strain>
    </source>
</reference>
<dbReference type="Gene3D" id="3.40.720.10">
    <property type="entry name" value="Alkaline Phosphatase, subunit A"/>
    <property type="match status" value="1"/>
</dbReference>
<keyword evidence="2" id="KW-1185">Reference proteome</keyword>
<dbReference type="PATRIC" id="fig|1227457.3.peg.651"/>
<protein>
    <submittedName>
        <fullName evidence="1">Uncharacterized protein</fullName>
    </submittedName>
</protein>
<sequence length="308" mass="34978">MVTAEEVRKGFTSIPGFVEQYGVSGGLHRWAGIVYNRTTRSITGRSIFEVDWDVCVVLDACRADELARQRTAFEWLGVVGRHPSLASCTWNWMPRTVAATPASVLEKTAYVCANPFSADYCSPDQFHELDEVWRYAWDKRKGTVYPRPVTDRAIHQWRTETPSRMIVHYLQPHVPFLSDDADPLSRNNFDHDIESIPDAWDRVTRGELSRQTAITRYRETLECVLEDVELLLSNIDAERVVITADHGESFGEWGLYGHVNQIDLPCLTSVPWVETSATDRGTHTPTTDETEGTTIKRADQLRALGYSE</sequence>
<dbReference type="InterPro" id="IPR017850">
    <property type="entry name" value="Alkaline_phosphatase_core_sf"/>
</dbReference>
<dbReference type="EMBL" id="AOMF01000088">
    <property type="protein sequence ID" value="EMA56195.1"/>
    <property type="molecule type" value="Genomic_DNA"/>
</dbReference>
<evidence type="ECO:0000313" key="2">
    <source>
        <dbReference type="Proteomes" id="UP000011680"/>
    </source>
</evidence>
<dbReference type="SUPFAM" id="SSF53649">
    <property type="entry name" value="Alkaline phosphatase-like"/>
    <property type="match status" value="1"/>
</dbReference>
<name>M0NHR0_9EURY</name>
<gene>
    <name evidence="1" type="ORF">C451_03644</name>
</gene>
<dbReference type="AlphaFoldDB" id="M0NHR0"/>